<sequence length="457" mass="48421">MRLFASLPPALLAACYCILQRAQAQGPQPFTDPESGILFSQYSAPVTADVPKGGFQLGVAFPPNFDKNEYIGHLVGSRPQGKGWVAISHSPQMLDTLILLAWVHGQEVRTSFRYATNYTQPDIYSGALSFSQLAHTINKTHFTVTYRCQGCFSWNYKGKTGSVNMKAESILFGWGQGSRDPSMPSNNNSPVDFHDNGFGIIATVPSLGANPKYDSYVNVINPSKNIGQPKIIPLDPKLAGNRTSWPVGTKSNQPPPGYTPGQISVVPGRPPQQTGGAPPDGQSPPTQGQIPPAQGLPPAAPVQPQPPAMTGNPTVIKTPGAITIVGNRGDVKDKRQTNATPPPNACPPPEIPKPEGDLGAMPAIPGMPKKPPGTAPLQQPNSTVDCLPQISSPAPPLELEPPKLPVPTSSGEPPIPPPVDDLGLTPKTSGVPKKPPRIGKIECGSLYEVQGTLRYIC</sequence>
<dbReference type="CDD" id="cd09630">
    <property type="entry name" value="CDH_like_cytochrome"/>
    <property type="match status" value="1"/>
</dbReference>
<dbReference type="InterPro" id="IPR015920">
    <property type="entry name" value="Cellobiose_DH-like_cyt"/>
</dbReference>
<evidence type="ECO:0000256" key="1">
    <source>
        <dbReference type="SAM" id="MobiDB-lite"/>
    </source>
</evidence>
<feature type="compositionally biased region" description="Polar residues" evidence="1">
    <location>
        <begin position="376"/>
        <end position="392"/>
    </location>
</feature>
<dbReference type="Pfam" id="PF16010">
    <property type="entry name" value="CDH-cyt"/>
    <property type="match status" value="1"/>
</dbReference>
<feature type="signal peptide" evidence="2">
    <location>
        <begin position="1"/>
        <end position="24"/>
    </location>
</feature>
<feature type="domain" description="Cellobiose dehydrogenase-like cytochrome" evidence="3">
    <location>
        <begin position="30"/>
        <end position="214"/>
    </location>
</feature>
<dbReference type="OrthoDB" id="413885at2759"/>
<proteinExistence type="predicted"/>
<feature type="region of interest" description="Disordered" evidence="1">
    <location>
        <begin position="227"/>
        <end position="439"/>
    </location>
</feature>
<organism evidence="4 5">
    <name type="scientific">Venturia nashicola</name>
    <dbReference type="NCBI Taxonomy" id="86259"/>
    <lineage>
        <taxon>Eukaryota</taxon>
        <taxon>Fungi</taxon>
        <taxon>Dikarya</taxon>
        <taxon>Ascomycota</taxon>
        <taxon>Pezizomycotina</taxon>
        <taxon>Dothideomycetes</taxon>
        <taxon>Pleosporomycetidae</taxon>
        <taxon>Venturiales</taxon>
        <taxon>Venturiaceae</taxon>
        <taxon>Venturia</taxon>
    </lineage>
</organism>
<evidence type="ECO:0000259" key="3">
    <source>
        <dbReference type="Pfam" id="PF16010"/>
    </source>
</evidence>
<accession>A0A4Z1PCV2</accession>
<evidence type="ECO:0000256" key="2">
    <source>
        <dbReference type="SAM" id="SignalP"/>
    </source>
</evidence>
<dbReference type="PANTHER" id="PTHR47190">
    <property type="entry name" value="DEHYDROGENASE, PUTATIVE-RELATED"/>
    <property type="match status" value="1"/>
</dbReference>
<reference evidence="4 5" key="1">
    <citation type="submission" date="2019-04" db="EMBL/GenBank/DDBJ databases">
        <title>High contiguity whole genome sequence and gene annotation resource for two Venturia nashicola isolates.</title>
        <authorList>
            <person name="Prokchorchik M."/>
            <person name="Won K."/>
            <person name="Lee Y."/>
            <person name="Choi E.D."/>
            <person name="Segonzac C."/>
            <person name="Sohn K.H."/>
        </authorList>
    </citation>
    <scope>NUCLEOTIDE SEQUENCE [LARGE SCALE GENOMIC DNA]</scope>
    <source>
        <strain evidence="4 5">PRI2</strain>
    </source>
</reference>
<dbReference type="STRING" id="86259.A0A4Z1PCV2"/>
<name>A0A4Z1PCV2_9PEZI</name>
<dbReference type="AlphaFoldDB" id="A0A4Z1PCV2"/>
<comment type="caution">
    <text evidence="4">The sequence shown here is derived from an EMBL/GenBank/DDBJ whole genome shotgun (WGS) entry which is preliminary data.</text>
</comment>
<keyword evidence="5" id="KW-1185">Reference proteome</keyword>
<evidence type="ECO:0000313" key="4">
    <source>
        <dbReference type="EMBL" id="TID22841.1"/>
    </source>
</evidence>
<evidence type="ECO:0000313" key="5">
    <source>
        <dbReference type="Proteomes" id="UP000298493"/>
    </source>
</evidence>
<protein>
    <submittedName>
        <fullName evidence="4">Glucose-methanol-choline oxidoreductase</fullName>
    </submittedName>
</protein>
<feature type="compositionally biased region" description="Pro residues" evidence="1">
    <location>
        <begin position="340"/>
        <end position="351"/>
    </location>
</feature>
<feature type="compositionally biased region" description="Pro residues" evidence="1">
    <location>
        <begin position="393"/>
        <end position="405"/>
    </location>
</feature>
<feature type="chain" id="PRO_5021336311" evidence="2">
    <location>
        <begin position="25"/>
        <end position="457"/>
    </location>
</feature>
<dbReference type="SUPFAM" id="SSF49344">
    <property type="entry name" value="CBD9-like"/>
    <property type="match status" value="1"/>
</dbReference>
<feature type="compositionally biased region" description="Polar residues" evidence="1">
    <location>
        <begin position="241"/>
        <end position="252"/>
    </location>
</feature>
<dbReference type="PANTHER" id="PTHR47190:SF1">
    <property type="entry name" value="GLUCOSE-METHANOL-CHOLINE OXIDOREDUCTASE N-TERMINAL DOMAIN-CONTAINING PROTEIN"/>
    <property type="match status" value="1"/>
</dbReference>
<dbReference type="Gene3D" id="2.60.40.1210">
    <property type="entry name" value="Cellobiose dehydrogenase, cytochrome domain"/>
    <property type="match status" value="1"/>
</dbReference>
<dbReference type="PROSITE" id="PS51257">
    <property type="entry name" value="PROKAR_LIPOPROTEIN"/>
    <property type="match status" value="1"/>
</dbReference>
<dbReference type="InterPro" id="IPR053208">
    <property type="entry name" value="GMC_Oxidoreductase_CD"/>
</dbReference>
<dbReference type="EMBL" id="SNSC02000007">
    <property type="protein sequence ID" value="TID22841.1"/>
    <property type="molecule type" value="Genomic_DNA"/>
</dbReference>
<feature type="compositionally biased region" description="Pro residues" evidence="1">
    <location>
        <begin position="294"/>
        <end position="307"/>
    </location>
</feature>
<dbReference type="Proteomes" id="UP000298493">
    <property type="component" value="Unassembled WGS sequence"/>
</dbReference>
<gene>
    <name evidence="4" type="ORF">E6O75_ATG02015</name>
</gene>
<keyword evidence="2" id="KW-0732">Signal</keyword>